<dbReference type="AlphaFoldDB" id="A9V1T9"/>
<evidence type="ECO:0000256" key="2">
    <source>
        <dbReference type="ARBA" id="ARBA00022552"/>
    </source>
</evidence>
<evidence type="ECO:0000256" key="3">
    <source>
        <dbReference type="ARBA" id="ARBA00022574"/>
    </source>
</evidence>
<evidence type="ECO:0000256" key="1">
    <source>
        <dbReference type="ARBA" id="ARBA00004604"/>
    </source>
</evidence>
<feature type="repeat" description="WD" evidence="6">
    <location>
        <begin position="143"/>
        <end position="184"/>
    </location>
</feature>
<evidence type="ECO:0000256" key="6">
    <source>
        <dbReference type="PROSITE-ProRule" id="PRU00221"/>
    </source>
</evidence>
<dbReference type="GO" id="GO:0045943">
    <property type="term" value="P:positive regulation of transcription by RNA polymerase I"/>
    <property type="evidence" value="ECO:0000318"/>
    <property type="project" value="GO_Central"/>
</dbReference>
<dbReference type="InterPro" id="IPR018983">
    <property type="entry name" value="U3_snoRNA-assocProt_15_C"/>
</dbReference>
<dbReference type="STRING" id="81824.A9V1T9"/>
<dbReference type="Proteomes" id="UP000001357">
    <property type="component" value="Unassembled WGS sequence"/>
</dbReference>
<dbReference type="RefSeq" id="XP_001746725.1">
    <property type="nucleotide sequence ID" value="XM_001746673.1"/>
</dbReference>
<dbReference type="Pfam" id="PF00400">
    <property type="entry name" value="WD40"/>
    <property type="match status" value="2"/>
</dbReference>
<dbReference type="Pfam" id="PF09384">
    <property type="entry name" value="UTP15_C"/>
    <property type="match status" value="1"/>
</dbReference>
<name>A9V1T9_MONBE</name>
<keyword evidence="11" id="KW-1185">Reference proteome</keyword>
<dbReference type="InterPro" id="IPR019775">
    <property type="entry name" value="WD40_repeat_CS"/>
</dbReference>
<dbReference type="KEGG" id="mbr:MONBRDRAFT_32803"/>
<sequence length="524" mass="57637">MVMLSPIFLSPCSLCVVLSGTPRTMATAFQPVVVKQYPRLVKSQPAQERYWSQLRVPVVHKENGHVLSTAYSPTAPHNLAVAAGAQVVIYEARTNRVKHTLTRFKSDVTSVAYREDGKLLVTATRDGGVALHDAAGRSTLRRFDAHSRASFVAKFCTDTTRVFSGGDDSLVKLWDVAIEQVVATFEGHEDHVRAGCAVPNGDTFLTGSYDHKARLWDPRMSTCAMTFDHGGPIESVLAFPHGALAVTAGENRLQVWDLVAGGRMLQSVSNHQKTITDICLDGSGHHCFSAGLDRMVKVYDVSDWRVLNSFKYSNPILSLDVAPDDSHLAVGMTAGLLSVRHRASVKSGDADKADRVPRKAPRGGTYRYRVRGLQYKPTAVDTVISGNNRPKLKAFDRHLQKFHYAAALDSVFERHYSSIIVASVLQELSERNALHSALGGRDESSLVPILKFCVRNIDDPRHTRLLVMVSEVLLDLYAPGLGLSAQVDDYFLRLRDKVSAELQLQKQLIALQGSLELLLGVSEQ</sequence>
<dbReference type="PANTHER" id="PTHR19924:SF26">
    <property type="entry name" value="U3 SMALL NUCLEOLAR RNA-ASSOCIATED PROTEIN 15 HOMOLOG"/>
    <property type="match status" value="1"/>
</dbReference>
<feature type="chain" id="PRO_5002745178" description="U3 small nucleolar RNA-associated protein 15 C-terminal domain-containing protein" evidence="7">
    <location>
        <begin position="27"/>
        <end position="524"/>
    </location>
</feature>
<evidence type="ECO:0000313" key="10">
    <source>
        <dbReference type="EMBL" id="EDQ88621.1"/>
    </source>
</evidence>
<comment type="subcellular location">
    <subcellularLocation>
        <location evidence="1">Nucleus</location>
        <location evidence="1">Nucleolus</location>
    </subcellularLocation>
</comment>
<keyword evidence="2" id="KW-0698">rRNA processing</keyword>
<dbReference type="SMART" id="SM00320">
    <property type="entry name" value="WD40"/>
    <property type="match status" value="6"/>
</dbReference>
<dbReference type="eggNOG" id="KOG0310">
    <property type="taxonomic scope" value="Eukaryota"/>
</dbReference>
<keyword evidence="3 6" id="KW-0853">WD repeat</keyword>
<dbReference type="EMBL" id="CH991554">
    <property type="protein sequence ID" value="EDQ88621.1"/>
    <property type="molecule type" value="Genomic_DNA"/>
</dbReference>
<dbReference type="InterPro" id="IPR015943">
    <property type="entry name" value="WD40/YVTN_repeat-like_dom_sf"/>
</dbReference>
<evidence type="ECO:0000256" key="4">
    <source>
        <dbReference type="ARBA" id="ARBA00022737"/>
    </source>
</evidence>
<feature type="domain" description="Anaphase-promoting complex subunit 4-like WD40" evidence="9">
    <location>
        <begin position="87"/>
        <end position="148"/>
    </location>
</feature>
<evidence type="ECO:0000259" key="8">
    <source>
        <dbReference type="Pfam" id="PF09384"/>
    </source>
</evidence>
<dbReference type="Gene3D" id="2.130.10.10">
    <property type="entry name" value="YVTN repeat-like/Quinoprotein amine dehydrogenase"/>
    <property type="match status" value="2"/>
</dbReference>
<feature type="domain" description="U3 small nucleolar RNA-associated protein 15 C-terminal" evidence="8">
    <location>
        <begin position="374"/>
        <end position="518"/>
    </location>
</feature>
<dbReference type="Pfam" id="PF12894">
    <property type="entry name" value="ANAPC4_WD40"/>
    <property type="match status" value="1"/>
</dbReference>
<evidence type="ECO:0000256" key="5">
    <source>
        <dbReference type="ARBA" id="ARBA00023242"/>
    </source>
</evidence>
<dbReference type="InterPro" id="IPR036322">
    <property type="entry name" value="WD40_repeat_dom_sf"/>
</dbReference>
<organism evidence="10 11">
    <name type="scientific">Monosiga brevicollis</name>
    <name type="common">Choanoflagellate</name>
    <dbReference type="NCBI Taxonomy" id="81824"/>
    <lineage>
        <taxon>Eukaryota</taxon>
        <taxon>Choanoflagellata</taxon>
        <taxon>Craspedida</taxon>
        <taxon>Salpingoecidae</taxon>
        <taxon>Monosiga</taxon>
    </lineage>
</organism>
<reference evidence="10 11" key="1">
    <citation type="journal article" date="2008" name="Nature">
        <title>The genome of the choanoflagellate Monosiga brevicollis and the origin of metazoans.</title>
        <authorList>
            <consortium name="JGI Sequencing"/>
            <person name="King N."/>
            <person name="Westbrook M.J."/>
            <person name="Young S.L."/>
            <person name="Kuo A."/>
            <person name="Abedin M."/>
            <person name="Chapman J."/>
            <person name="Fairclough S."/>
            <person name="Hellsten U."/>
            <person name="Isogai Y."/>
            <person name="Letunic I."/>
            <person name="Marr M."/>
            <person name="Pincus D."/>
            <person name="Putnam N."/>
            <person name="Rokas A."/>
            <person name="Wright K.J."/>
            <person name="Zuzow R."/>
            <person name="Dirks W."/>
            <person name="Good M."/>
            <person name="Goodstein D."/>
            <person name="Lemons D."/>
            <person name="Li W."/>
            <person name="Lyons J.B."/>
            <person name="Morris A."/>
            <person name="Nichols S."/>
            <person name="Richter D.J."/>
            <person name="Salamov A."/>
            <person name="Bork P."/>
            <person name="Lim W.A."/>
            <person name="Manning G."/>
            <person name="Miller W.T."/>
            <person name="McGinnis W."/>
            <person name="Shapiro H."/>
            <person name="Tjian R."/>
            <person name="Grigoriev I.V."/>
            <person name="Rokhsar D."/>
        </authorList>
    </citation>
    <scope>NUCLEOTIDE SEQUENCE [LARGE SCALE GENOMIC DNA]</scope>
    <source>
        <strain evidence="11">MX1 / ATCC 50154</strain>
    </source>
</reference>
<proteinExistence type="predicted"/>
<dbReference type="PROSITE" id="PS50082">
    <property type="entry name" value="WD_REPEATS_2"/>
    <property type="match status" value="3"/>
</dbReference>
<evidence type="ECO:0008006" key="12">
    <source>
        <dbReference type="Google" id="ProtNLM"/>
    </source>
</evidence>
<dbReference type="GO" id="GO:0006364">
    <property type="term" value="P:rRNA processing"/>
    <property type="evidence" value="ECO:0000318"/>
    <property type="project" value="GO_Central"/>
</dbReference>
<keyword evidence="7" id="KW-0732">Signal</keyword>
<dbReference type="SUPFAM" id="SSF50978">
    <property type="entry name" value="WD40 repeat-like"/>
    <property type="match status" value="1"/>
</dbReference>
<dbReference type="GO" id="GO:0005730">
    <property type="term" value="C:nucleolus"/>
    <property type="evidence" value="ECO:0000318"/>
    <property type="project" value="GO_Central"/>
</dbReference>
<gene>
    <name evidence="10" type="ORF">MONBRDRAFT_32803</name>
</gene>
<feature type="signal peptide" evidence="7">
    <location>
        <begin position="1"/>
        <end position="26"/>
    </location>
</feature>
<dbReference type="PROSITE" id="PS00678">
    <property type="entry name" value="WD_REPEATS_1"/>
    <property type="match status" value="1"/>
</dbReference>
<dbReference type="InterPro" id="IPR024977">
    <property type="entry name" value="Apc4-like_WD40_dom"/>
</dbReference>
<keyword evidence="4" id="KW-0677">Repeat</keyword>
<dbReference type="PROSITE" id="PS50294">
    <property type="entry name" value="WD_REPEATS_REGION"/>
    <property type="match status" value="2"/>
</dbReference>
<dbReference type="FunCoup" id="A9V1T9">
    <property type="interactions" value="1349"/>
</dbReference>
<evidence type="ECO:0000259" key="9">
    <source>
        <dbReference type="Pfam" id="PF12894"/>
    </source>
</evidence>
<dbReference type="CDD" id="cd00200">
    <property type="entry name" value="WD40"/>
    <property type="match status" value="1"/>
</dbReference>
<dbReference type="InterPro" id="IPR001680">
    <property type="entry name" value="WD40_rpt"/>
</dbReference>
<feature type="repeat" description="WD" evidence="6">
    <location>
        <begin position="185"/>
        <end position="226"/>
    </location>
</feature>
<accession>A9V1T9</accession>
<keyword evidence="5" id="KW-0539">Nucleus</keyword>
<dbReference type="OMA" id="ATYQVVH"/>
<protein>
    <recommendedName>
        <fullName evidence="12">U3 small nucleolar RNA-associated protein 15 C-terminal domain-containing protein</fullName>
    </recommendedName>
</protein>
<dbReference type="GeneID" id="5892009"/>
<feature type="repeat" description="WD" evidence="6">
    <location>
        <begin position="268"/>
        <end position="309"/>
    </location>
</feature>
<dbReference type="PANTHER" id="PTHR19924">
    <property type="entry name" value="UTP15 U3 SMALL NUCLEOLAR RNA-ASSOCIATED PROTEIN 15 FAMILY MEMBER"/>
    <property type="match status" value="1"/>
</dbReference>
<evidence type="ECO:0000313" key="11">
    <source>
        <dbReference type="Proteomes" id="UP000001357"/>
    </source>
</evidence>
<evidence type="ECO:0000256" key="7">
    <source>
        <dbReference type="SAM" id="SignalP"/>
    </source>
</evidence>
<dbReference type="InParanoid" id="A9V1T9"/>